<gene>
    <name evidence="5" type="ORF">LWI28_010712</name>
</gene>
<dbReference type="GO" id="GO:0005840">
    <property type="term" value="C:ribosome"/>
    <property type="evidence" value="ECO:0007669"/>
    <property type="project" value="UniProtKB-KW"/>
</dbReference>
<dbReference type="PANTHER" id="PTHR37228:SF1">
    <property type="entry name" value="RIBOSOMAL PROTEIN S21 FAMILY PROTEIN"/>
    <property type="match status" value="1"/>
</dbReference>
<proteinExistence type="inferred from homology"/>
<dbReference type="EMBL" id="JAJSOW010000003">
    <property type="protein sequence ID" value="KAI9194996.1"/>
    <property type="molecule type" value="Genomic_DNA"/>
</dbReference>
<feature type="region of interest" description="Disordered" evidence="4">
    <location>
        <begin position="1"/>
        <end position="52"/>
    </location>
</feature>
<dbReference type="InterPro" id="IPR001911">
    <property type="entry name" value="Ribosomal_bS21"/>
</dbReference>
<dbReference type="Pfam" id="PF01165">
    <property type="entry name" value="Ribosomal_S21"/>
    <property type="match status" value="1"/>
</dbReference>
<evidence type="ECO:0000256" key="4">
    <source>
        <dbReference type="SAM" id="MobiDB-lite"/>
    </source>
</evidence>
<dbReference type="AlphaFoldDB" id="A0AAD5P2S1"/>
<organism evidence="5 6">
    <name type="scientific">Acer negundo</name>
    <name type="common">Box elder</name>
    <dbReference type="NCBI Taxonomy" id="4023"/>
    <lineage>
        <taxon>Eukaryota</taxon>
        <taxon>Viridiplantae</taxon>
        <taxon>Streptophyta</taxon>
        <taxon>Embryophyta</taxon>
        <taxon>Tracheophyta</taxon>
        <taxon>Spermatophyta</taxon>
        <taxon>Magnoliopsida</taxon>
        <taxon>eudicotyledons</taxon>
        <taxon>Gunneridae</taxon>
        <taxon>Pentapetalae</taxon>
        <taxon>rosids</taxon>
        <taxon>malvids</taxon>
        <taxon>Sapindales</taxon>
        <taxon>Sapindaceae</taxon>
        <taxon>Hippocastanoideae</taxon>
        <taxon>Acereae</taxon>
        <taxon>Acer</taxon>
    </lineage>
</organism>
<evidence type="ECO:0000313" key="5">
    <source>
        <dbReference type="EMBL" id="KAI9194996.1"/>
    </source>
</evidence>
<evidence type="ECO:0000313" key="6">
    <source>
        <dbReference type="Proteomes" id="UP001064489"/>
    </source>
</evidence>
<keyword evidence="2" id="KW-0689">Ribosomal protein</keyword>
<keyword evidence="3" id="KW-0687">Ribonucleoprotein</keyword>
<keyword evidence="6" id="KW-1185">Reference proteome</keyword>
<sequence length="371" mass="40739">MAIRDAENKQKRRSFAPSLSLQRSENHEGDLIAGIPSQRSIYREDDVGEGGREDSIQYEAGEVRRGCKNHDNTGSPTFTDLGLKEAKHMVEKLFVVDKKGPTSEEAIPMFKTQEFGTTSVFCIGLLEIEDEGLGDAEGKGNVGSVPGVGVVDQFGYYQVQQWRGIRVKVFNGNLEQALSLMQRKMTSSEIERLIKRQETHHIKNSEKRVLARKNLERRLRSEDFSHKIKAILLKKVRASPSIALPAALPDSSSPTSNSYAANVGVSLGPSQPTTTPPLTPIKSQLSPPTTLYVPSANRSPFSEMAARAARVRDFPRHTPPTIGQVSEVITSVSNFPTQQNGKTKEAEDVSEDMIELAEGDEVPATPKVKGT</sequence>
<comment type="similarity">
    <text evidence="1">Belongs to the bacterial ribosomal protein bS21 family.</text>
</comment>
<evidence type="ECO:0000256" key="2">
    <source>
        <dbReference type="ARBA" id="ARBA00022980"/>
    </source>
</evidence>
<dbReference type="GO" id="GO:0003735">
    <property type="term" value="F:structural constituent of ribosome"/>
    <property type="evidence" value="ECO:0007669"/>
    <property type="project" value="InterPro"/>
</dbReference>
<protein>
    <submittedName>
        <fullName evidence="5">Uncharacterized protein</fullName>
    </submittedName>
</protein>
<reference evidence="5" key="1">
    <citation type="journal article" date="2022" name="Plant J.">
        <title>Strategies of tolerance reflected in two North American maple genomes.</title>
        <authorList>
            <person name="McEvoy S.L."/>
            <person name="Sezen U.U."/>
            <person name="Trouern-Trend A."/>
            <person name="McMahon S.M."/>
            <person name="Schaberg P.G."/>
            <person name="Yang J."/>
            <person name="Wegrzyn J.L."/>
            <person name="Swenson N.G."/>
        </authorList>
    </citation>
    <scope>NUCLEOTIDE SEQUENCE</scope>
    <source>
        <strain evidence="5">91603</strain>
    </source>
</reference>
<dbReference type="Proteomes" id="UP001064489">
    <property type="component" value="Chromosome 1"/>
</dbReference>
<evidence type="ECO:0000256" key="3">
    <source>
        <dbReference type="ARBA" id="ARBA00023274"/>
    </source>
</evidence>
<reference evidence="5" key="2">
    <citation type="submission" date="2023-02" db="EMBL/GenBank/DDBJ databases">
        <authorList>
            <person name="Swenson N.G."/>
            <person name="Wegrzyn J.L."/>
            <person name="Mcevoy S.L."/>
        </authorList>
    </citation>
    <scope>NUCLEOTIDE SEQUENCE</scope>
    <source>
        <strain evidence="5">91603</strain>
        <tissue evidence="5">Leaf</tissue>
    </source>
</reference>
<name>A0AAD5P2S1_ACENE</name>
<feature type="compositionally biased region" description="Basic and acidic residues" evidence="4">
    <location>
        <begin position="41"/>
        <end position="52"/>
    </location>
</feature>
<dbReference type="GO" id="GO:1990904">
    <property type="term" value="C:ribonucleoprotein complex"/>
    <property type="evidence" value="ECO:0007669"/>
    <property type="project" value="UniProtKB-KW"/>
</dbReference>
<dbReference type="GO" id="GO:0006412">
    <property type="term" value="P:translation"/>
    <property type="evidence" value="ECO:0007669"/>
    <property type="project" value="InterPro"/>
</dbReference>
<dbReference type="PANTHER" id="PTHR37228">
    <property type="entry name" value="RIBOSOMAL PROTEIN S21 FAMILY PROTEIN"/>
    <property type="match status" value="1"/>
</dbReference>
<comment type="caution">
    <text evidence="5">The sequence shown here is derived from an EMBL/GenBank/DDBJ whole genome shotgun (WGS) entry which is preliminary data.</text>
</comment>
<accession>A0AAD5P2S1</accession>
<evidence type="ECO:0000256" key="1">
    <source>
        <dbReference type="ARBA" id="ARBA00006640"/>
    </source>
</evidence>